<dbReference type="InterPro" id="IPR018247">
    <property type="entry name" value="EF_Hand_1_Ca_BS"/>
</dbReference>
<dbReference type="EMBL" id="JBHUIJ010000002">
    <property type="protein sequence ID" value="MFD2236419.1"/>
    <property type="molecule type" value="Genomic_DNA"/>
</dbReference>
<gene>
    <name evidence="2" type="ORF">ACFSKQ_02935</name>
</gene>
<feature type="chain" id="PRO_5045183004" evidence="1">
    <location>
        <begin position="25"/>
        <end position="220"/>
    </location>
</feature>
<evidence type="ECO:0000313" key="3">
    <source>
        <dbReference type="Proteomes" id="UP001597371"/>
    </source>
</evidence>
<keyword evidence="1" id="KW-0732">Signal</keyword>
<organism evidence="2 3">
    <name type="scientific">Aureimonas populi</name>
    <dbReference type="NCBI Taxonomy" id="1701758"/>
    <lineage>
        <taxon>Bacteria</taxon>
        <taxon>Pseudomonadati</taxon>
        <taxon>Pseudomonadota</taxon>
        <taxon>Alphaproteobacteria</taxon>
        <taxon>Hyphomicrobiales</taxon>
        <taxon>Aurantimonadaceae</taxon>
        <taxon>Aureimonas</taxon>
    </lineage>
</organism>
<keyword evidence="3" id="KW-1185">Reference proteome</keyword>
<comment type="caution">
    <text evidence="2">The sequence shown here is derived from an EMBL/GenBank/DDBJ whole genome shotgun (WGS) entry which is preliminary data.</text>
</comment>
<dbReference type="RefSeq" id="WP_209735644.1">
    <property type="nucleotide sequence ID" value="NZ_CP072611.1"/>
</dbReference>
<name>A0ABW5CGN0_9HYPH</name>
<dbReference type="InterPro" id="IPR010412">
    <property type="entry name" value="DUF1007"/>
</dbReference>
<dbReference type="Proteomes" id="UP001597371">
    <property type="component" value="Unassembled WGS sequence"/>
</dbReference>
<protein>
    <submittedName>
        <fullName evidence="2">DUF1007 family protein</fullName>
    </submittedName>
</protein>
<feature type="signal peptide" evidence="1">
    <location>
        <begin position="1"/>
        <end position="24"/>
    </location>
</feature>
<evidence type="ECO:0000313" key="2">
    <source>
        <dbReference type="EMBL" id="MFD2236419.1"/>
    </source>
</evidence>
<reference evidence="3" key="1">
    <citation type="journal article" date="2019" name="Int. J. Syst. Evol. Microbiol.">
        <title>The Global Catalogue of Microorganisms (GCM) 10K type strain sequencing project: providing services to taxonomists for standard genome sequencing and annotation.</title>
        <authorList>
            <consortium name="The Broad Institute Genomics Platform"/>
            <consortium name="The Broad Institute Genome Sequencing Center for Infectious Disease"/>
            <person name="Wu L."/>
            <person name="Ma J."/>
        </authorList>
    </citation>
    <scope>NUCLEOTIDE SEQUENCE [LARGE SCALE GENOMIC DNA]</scope>
    <source>
        <strain evidence="3">ZS-35-S2</strain>
    </source>
</reference>
<evidence type="ECO:0000256" key="1">
    <source>
        <dbReference type="SAM" id="SignalP"/>
    </source>
</evidence>
<proteinExistence type="predicted"/>
<accession>A0ABW5CGN0</accession>
<sequence>MKHCRLGIAATALAAVCTAPQALAHPHVFAEARMEIVGTPEGRLASVRNIWRMDELFSSSVLFDFDRNRDGRLDEEELDAIGAVVRESLAEWGFYTFVEIAGREVKMRAPDQIRTLYQEGQLLMFFEMAADEEIDLKATPATFSVFDDSFFVAFDFAGEGAFQLLDMPGNCAMAVDVPDPDAAAQEWMAEISMLGPDQSIPEDGVEWGSILSTRARVTCG</sequence>
<dbReference type="Pfam" id="PF06226">
    <property type="entry name" value="DUF1007"/>
    <property type="match status" value="1"/>
</dbReference>
<dbReference type="PROSITE" id="PS00018">
    <property type="entry name" value="EF_HAND_1"/>
    <property type="match status" value="1"/>
</dbReference>